<name>A0AAJ8M2I9_9TREE</name>
<dbReference type="EMBL" id="CP143787">
    <property type="protein sequence ID" value="WVN88742.1"/>
    <property type="molecule type" value="Genomic_DNA"/>
</dbReference>
<dbReference type="Proteomes" id="UP000094043">
    <property type="component" value="Chromosome 4"/>
</dbReference>
<dbReference type="GO" id="GO:0000256">
    <property type="term" value="P:allantoin catabolic process"/>
    <property type="evidence" value="ECO:0007669"/>
    <property type="project" value="InterPro"/>
</dbReference>
<evidence type="ECO:0000259" key="6">
    <source>
        <dbReference type="Pfam" id="PF03561"/>
    </source>
</evidence>
<comment type="similarity">
    <text evidence="1">Belongs to the allantoicase family.</text>
</comment>
<dbReference type="CDD" id="cd20298">
    <property type="entry name" value="cupin_UAH"/>
    <property type="match status" value="2"/>
</dbReference>
<proteinExistence type="inferred from homology"/>
<feature type="domain" description="Allantoicase" evidence="6">
    <location>
        <begin position="28"/>
        <end position="181"/>
    </location>
</feature>
<dbReference type="GO" id="GO:0050385">
    <property type="term" value="F:ureidoglycolate lyase activity"/>
    <property type="evidence" value="ECO:0007669"/>
    <property type="project" value="UniProtKB-EC"/>
</dbReference>
<keyword evidence="4" id="KW-0456">Lyase</keyword>
<keyword evidence="3" id="KW-0659">Purine metabolism</keyword>
<comment type="subunit">
    <text evidence="2">Homodimer.</text>
</comment>
<dbReference type="InterPro" id="IPR047233">
    <property type="entry name" value="UAH_cupin"/>
</dbReference>
<dbReference type="GO" id="GO:0004848">
    <property type="term" value="F:ureidoglycolate hydrolase activity"/>
    <property type="evidence" value="ECO:0007669"/>
    <property type="project" value="InterPro"/>
</dbReference>
<reference evidence="7" key="2">
    <citation type="journal article" date="2022" name="Elife">
        <title>Obligate sexual reproduction of a homothallic fungus closely related to the Cryptococcus pathogenic species complex.</title>
        <authorList>
            <person name="Passer A.R."/>
            <person name="Clancey S.A."/>
            <person name="Shea T."/>
            <person name="David-Palma M."/>
            <person name="Averette A.F."/>
            <person name="Boekhout T."/>
            <person name="Porcel B.M."/>
            <person name="Nowrousian M."/>
            <person name="Cuomo C.A."/>
            <person name="Sun S."/>
            <person name="Heitman J."/>
            <person name="Coelho M.A."/>
        </authorList>
    </citation>
    <scope>NUCLEOTIDE SEQUENCE</scope>
    <source>
        <strain evidence="7">CBS 7841</strain>
    </source>
</reference>
<dbReference type="InterPro" id="IPR024060">
    <property type="entry name" value="Ureidoglycolate_lyase_dom_sf"/>
</dbReference>
<dbReference type="SUPFAM" id="SSF49785">
    <property type="entry name" value="Galactose-binding domain-like"/>
    <property type="match status" value="2"/>
</dbReference>
<evidence type="ECO:0000313" key="7">
    <source>
        <dbReference type="EMBL" id="WVN88742.1"/>
    </source>
</evidence>
<evidence type="ECO:0000256" key="1">
    <source>
        <dbReference type="ARBA" id="ARBA00009242"/>
    </source>
</evidence>
<dbReference type="GeneID" id="91088165"/>
<dbReference type="Gene3D" id="2.60.120.260">
    <property type="entry name" value="Galactose-binding domain-like"/>
    <property type="match status" value="2"/>
</dbReference>
<protein>
    <submittedName>
        <fullName evidence="7">Allantoicase</fullName>
    </submittedName>
</protein>
<dbReference type="Pfam" id="PF04115">
    <property type="entry name" value="Ureidogly_lyase"/>
    <property type="match status" value="2"/>
</dbReference>
<dbReference type="InterPro" id="IPR005164">
    <property type="entry name" value="Allantoicase"/>
</dbReference>
<dbReference type="InterPro" id="IPR007247">
    <property type="entry name" value="Ureidogly_lyase"/>
</dbReference>
<dbReference type="KEGG" id="cdep:91088165"/>
<dbReference type="PANTHER" id="PTHR12045:SF3">
    <property type="entry name" value="INACTIVE ALLANTOICASE-RELATED"/>
    <property type="match status" value="1"/>
</dbReference>
<evidence type="ECO:0000313" key="8">
    <source>
        <dbReference type="Proteomes" id="UP000094043"/>
    </source>
</evidence>
<dbReference type="Pfam" id="PF03561">
    <property type="entry name" value="Allantoicase"/>
    <property type="match status" value="2"/>
</dbReference>
<evidence type="ECO:0000256" key="3">
    <source>
        <dbReference type="ARBA" id="ARBA00022631"/>
    </source>
</evidence>
<dbReference type="Gene3D" id="2.60.120.480">
    <property type="entry name" value="Ureidoglycolate hydrolase"/>
    <property type="match status" value="2"/>
</dbReference>
<dbReference type="PANTHER" id="PTHR12045">
    <property type="entry name" value="ALLANTOICASE"/>
    <property type="match status" value="1"/>
</dbReference>
<evidence type="ECO:0000256" key="2">
    <source>
        <dbReference type="ARBA" id="ARBA00011738"/>
    </source>
</evidence>
<dbReference type="InterPro" id="IPR011051">
    <property type="entry name" value="RmlC_Cupin_sf"/>
</dbReference>
<reference evidence="7" key="1">
    <citation type="submission" date="2016-06" db="EMBL/GenBank/DDBJ databases">
        <authorList>
            <person name="Cuomo C."/>
            <person name="Litvintseva A."/>
            <person name="Heitman J."/>
            <person name="Chen Y."/>
            <person name="Sun S."/>
            <person name="Springer D."/>
            <person name="Dromer F."/>
            <person name="Young S."/>
            <person name="Zeng Q."/>
            <person name="Chapman S."/>
            <person name="Gujja S."/>
            <person name="Saif S."/>
            <person name="Birren B."/>
        </authorList>
    </citation>
    <scope>NUCLEOTIDE SEQUENCE</scope>
    <source>
        <strain evidence="7">CBS 7841</strain>
    </source>
</reference>
<dbReference type="RefSeq" id="XP_066069442.1">
    <property type="nucleotide sequence ID" value="XM_066213345.1"/>
</dbReference>
<dbReference type="AlphaFoldDB" id="A0AAJ8M2I9"/>
<dbReference type="GO" id="GO:0006144">
    <property type="term" value="P:purine nucleobase metabolic process"/>
    <property type="evidence" value="ECO:0007669"/>
    <property type="project" value="UniProtKB-KW"/>
</dbReference>
<gene>
    <name evidence="7" type="ORF">L203_103955</name>
</gene>
<accession>A0AAJ8M2I9</accession>
<dbReference type="InterPro" id="IPR015908">
    <property type="entry name" value="Allantoicase_dom"/>
</dbReference>
<dbReference type="NCBIfam" id="TIGR02961">
    <property type="entry name" value="allantoicase"/>
    <property type="match status" value="1"/>
</dbReference>
<organism evidence="7 8">
    <name type="scientific">Cryptococcus depauperatus CBS 7841</name>
    <dbReference type="NCBI Taxonomy" id="1295531"/>
    <lineage>
        <taxon>Eukaryota</taxon>
        <taxon>Fungi</taxon>
        <taxon>Dikarya</taxon>
        <taxon>Basidiomycota</taxon>
        <taxon>Agaricomycotina</taxon>
        <taxon>Tremellomycetes</taxon>
        <taxon>Tremellales</taxon>
        <taxon>Cryptococcaceae</taxon>
        <taxon>Cryptococcus</taxon>
    </lineage>
</organism>
<sequence length="816" mass="89210">MTAKSIPLDYFDPQVKPYYVEVSSDALGSQVVACSDDFFASKDNLIKVSPPISLKGQFGPNGALYDGWESRRHNSTYDWVIIRLATPSTSLNYVDIDTSHFNGNEAPQSQVFALTILSQEGVLKWTPGNTGWVEVLPIVDLGPNSRHIFELGALGQQGSWGAIMVRMIPDGGIARFRAYGIPHVPFVPKLLPADWQTAAPTNLLSVLIGGRIISCSDAQFSPPGNLLLPGRGFDMSDGWETRRSQESRGKYGPGGELYKKERKEWVIAKLGVQGIIQYVEVDTAFHPGNYPKECSVEATLASDDQLDDANWVTIVRKSPLGPHRQHYFSLEPTVSPISVFSHIRYNVYPDGGSKRVRIFGHPLDSASMDAVQNVDMAVVDDLVIPALPLTPETFKEYGQVIQGFSLPTSAPKGVHVNIANQGTAFKFHRLAFISESYPQGMLQKGGLHIGSVKAKSKLQAGKGARVKLELLERHRHTTQAFIPMGQEEGSEQGAYVIVAALNGEDDRPDLTTVRAFLATAAQGVNYNKGSWHHSLMTVGADLNYAIVEAQTSMAGEILDCEKVDVSTRIHIEIPPYPFDSQRASPLRKPLSKTNGQANGIFLGSSLSSLLPRASHSLDPIPITPENFKPFGHIITTTPSSNHVDTERAPDGLTVKHNRLAPVVSTYPQDSGAVTGIAVFRATKKVGLERSRVFDVRLMERHPYTSQAFIPMGKAEWSGKGEEALSVGGELLVIVAENGIDDRPDPKTVRSFLLPGHQGLSYAPGVWHHPVLVLDSTLDLACIETQIATGVHDTDERDCELLEWQGDKVFARVLVPK</sequence>
<reference evidence="7" key="3">
    <citation type="submission" date="2024-01" db="EMBL/GenBank/DDBJ databases">
        <authorList>
            <person name="Coelho M.A."/>
            <person name="David-Palma M."/>
            <person name="Shea T."/>
            <person name="Sun S."/>
            <person name="Cuomo C.A."/>
            <person name="Heitman J."/>
        </authorList>
    </citation>
    <scope>NUCLEOTIDE SEQUENCE</scope>
    <source>
        <strain evidence="7">CBS 7841</strain>
    </source>
</reference>
<comment type="catalytic activity">
    <reaction evidence="5">
        <text>(S)-ureidoglycolate = urea + glyoxylate</text>
        <dbReference type="Rhea" id="RHEA:11304"/>
        <dbReference type="ChEBI" id="CHEBI:16199"/>
        <dbReference type="ChEBI" id="CHEBI:36655"/>
        <dbReference type="ChEBI" id="CHEBI:57296"/>
        <dbReference type="EC" id="4.3.2.3"/>
    </reaction>
</comment>
<dbReference type="InterPro" id="IPR008979">
    <property type="entry name" value="Galactose-bd-like_sf"/>
</dbReference>
<evidence type="ECO:0000256" key="4">
    <source>
        <dbReference type="ARBA" id="ARBA00023239"/>
    </source>
</evidence>
<dbReference type="GO" id="GO:0004037">
    <property type="term" value="F:allantoicase activity"/>
    <property type="evidence" value="ECO:0007669"/>
    <property type="project" value="InterPro"/>
</dbReference>
<dbReference type="SUPFAM" id="SSF51182">
    <property type="entry name" value="RmlC-like cupins"/>
    <property type="match status" value="2"/>
</dbReference>
<evidence type="ECO:0000256" key="5">
    <source>
        <dbReference type="ARBA" id="ARBA00047684"/>
    </source>
</evidence>
<feature type="domain" description="Allantoicase" evidence="6">
    <location>
        <begin position="209"/>
        <end position="362"/>
    </location>
</feature>
<keyword evidence="8" id="KW-1185">Reference proteome</keyword>